<gene>
    <name evidence="6" type="ORF">L2K70_17815</name>
</gene>
<organism evidence="6 7">
    <name type="scientific">Nocardioides potassii</name>
    <dbReference type="NCBI Taxonomy" id="2911371"/>
    <lineage>
        <taxon>Bacteria</taxon>
        <taxon>Bacillati</taxon>
        <taxon>Actinomycetota</taxon>
        <taxon>Actinomycetes</taxon>
        <taxon>Propionibacteriales</taxon>
        <taxon>Nocardioidaceae</taxon>
        <taxon>Nocardioides</taxon>
    </lineage>
</organism>
<name>A0ABS9HE50_9ACTN</name>
<feature type="domain" description="HTH hxlR-type" evidence="5">
    <location>
        <begin position="12"/>
        <end position="105"/>
    </location>
</feature>
<evidence type="ECO:0000259" key="5">
    <source>
        <dbReference type="PROSITE" id="PS51118"/>
    </source>
</evidence>
<dbReference type="PROSITE" id="PS51118">
    <property type="entry name" value="HTH_HXLR"/>
    <property type="match status" value="1"/>
</dbReference>
<evidence type="ECO:0000313" key="6">
    <source>
        <dbReference type="EMBL" id="MCF6379472.1"/>
    </source>
</evidence>
<comment type="caution">
    <text evidence="6">The sequence shown here is derived from an EMBL/GenBank/DDBJ whole genome shotgun (WGS) entry which is preliminary data.</text>
</comment>
<dbReference type="Proteomes" id="UP001201161">
    <property type="component" value="Unassembled WGS sequence"/>
</dbReference>
<dbReference type="Gene3D" id="1.10.10.10">
    <property type="entry name" value="Winged helix-like DNA-binding domain superfamily/Winged helix DNA-binding domain"/>
    <property type="match status" value="1"/>
</dbReference>
<dbReference type="Pfam" id="PF01638">
    <property type="entry name" value="HxlR"/>
    <property type="match status" value="1"/>
</dbReference>
<keyword evidence="7" id="KW-1185">Reference proteome</keyword>
<evidence type="ECO:0000256" key="2">
    <source>
        <dbReference type="ARBA" id="ARBA00023125"/>
    </source>
</evidence>
<dbReference type="InterPro" id="IPR036388">
    <property type="entry name" value="WH-like_DNA-bd_sf"/>
</dbReference>
<evidence type="ECO:0000256" key="4">
    <source>
        <dbReference type="SAM" id="MobiDB-lite"/>
    </source>
</evidence>
<dbReference type="InterPro" id="IPR036390">
    <property type="entry name" value="WH_DNA-bd_sf"/>
</dbReference>
<dbReference type="RefSeq" id="WP_236404558.1">
    <property type="nucleotide sequence ID" value="NZ_JAKJHZ010000010.1"/>
</dbReference>
<dbReference type="PANTHER" id="PTHR33204:SF18">
    <property type="entry name" value="TRANSCRIPTIONAL REGULATORY PROTEIN"/>
    <property type="match status" value="1"/>
</dbReference>
<evidence type="ECO:0000256" key="1">
    <source>
        <dbReference type="ARBA" id="ARBA00023015"/>
    </source>
</evidence>
<dbReference type="SUPFAM" id="SSF46785">
    <property type="entry name" value="Winged helix' DNA-binding domain"/>
    <property type="match status" value="1"/>
</dbReference>
<dbReference type="EMBL" id="JAKJHZ010000010">
    <property type="protein sequence ID" value="MCF6379472.1"/>
    <property type="molecule type" value="Genomic_DNA"/>
</dbReference>
<evidence type="ECO:0000313" key="7">
    <source>
        <dbReference type="Proteomes" id="UP001201161"/>
    </source>
</evidence>
<proteinExistence type="predicted"/>
<protein>
    <submittedName>
        <fullName evidence="6">Helix-turn-helix transcriptional regulator</fullName>
    </submittedName>
</protein>
<evidence type="ECO:0000256" key="3">
    <source>
        <dbReference type="ARBA" id="ARBA00023163"/>
    </source>
</evidence>
<dbReference type="InterPro" id="IPR002577">
    <property type="entry name" value="HTH_HxlR"/>
</dbReference>
<accession>A0ABS9HE50</accession>
<dbReference type="PANTHER" id="PTHR33204">
    <property type="entry name" value="TRANSCRIPTIONAL REGULATOR, MARR FAMILY"/>
    <property type="match status" value="1"/>
</dbReference>
<keyword evidence="3" id="KW-0804">Transcription</keyword>
<keyword evidence="1" id="KW-0805">Transcription regulation</keyword>
<sequence>MALGTDYPRQDCGIARSLEVVGERWTLLILRDCFLGVRRFSDFEAHLDISKAVLTARLEALVSAGLLTRVGRGHASYELTPEAIDLWPVLHGLAQWGDRLTSPGRPRRTFHHVGHGAECGLLGGDGRCTACGTAPLPSDIETRPGPGADPTLRDDPVSRALRAPHRLLEPLVTR</sequence>
<feature type="region of interest" description="Disordered" evidence="4">
    <location>
        <begin position="135"/>
        <end position="160"/>
    </location>
</feature>
<keyword evidence="2" id="KW-0238">DNA-binding</keyword>
<reference evidence="6 7" key="1">
    <citation type="submission" date="2022-01" db="EMBL/GenBank/DDBJ databases">
        <title>Nocardioides sp. nov., an actinomycete isolated from mining soil.</title>
        <authorList>
            <person name="Liu L."/>
        </authorList>
    </citation>
    <scope>NUCLEOTIDE SEQUENCE [LARGE SCALE GENOMIC DNA]</scope>
    <source>
        <strain evidence="6 7">KLBMP 9356</strain>
    </source>
</reference>